<dbReference type="InterPro" id="IPR016163">
    <property type="entry name" value="Ald_DH_C"/>
</dbReference>
<dbReference type="AlphaFoldDB" id="A0A6J7A277"/>
<dbReference type="InterPro" id="IPR015590">
    <property type="entry name" value="Aldehyde_DH_dom"/>
</dbReference>
<proteinExistence type="inferred from homology"/>
<gene>
    <name evidence="6" type="ORF">UFOPK3139_01069</name>
</gene>
<dbReference type="PANTHER" id="PTHR42804">
    <property type="entry name" value="ALDEHYDE DEHYDROGENASE"/>
    <property type="match status" value="1"/>
</dbReference>
<evidence type="ECO:0000256" key="3">
    <source>
        <dbReference type="ARBA" id="ARBA00024226"/>
    </source>
</evidence>
<dbReference type="PROSITE" id="PS00070">
    <property type="entry name" value="ALDEHYDE_DEHYDR_CYS"/>
    <property type="match status" value="1"/>
</dbReference>
<name>A0A6J7A277_9ZZZZ</name>
<reference evidence="6" key="1">
    <citation type="submission" date="2020-05" db="EMBL/GenBank/DDBJ databases">
        <authorList>
            <person name="Chiriac C."/>
            <person name="Salcher M."/>
            <person name="Ghai R."/>
            <person name="Kavagutti S V."/>
        </authorList>
    </citation>
    <scope>NUCLEOTIDE SEQUENCE</scope>
</reference>
<dbReference type="FunFam" id="3.40.605.10:FF:000007">
    <property type="entry name" value="NAD/NADP-dependent betaine aldehyde dehydrogenase"/>
    <property type="match status" value="1"/>
</dbReference>
<dbReference type="InterPro" id="IPR029510">
    <property type="entry name" value="Ald_DH_CS_GLU"/>
</dbReference>
<dbReference type="InterPro" id="IPR016161">
    <property type="entry name" value="Ald_DH/histidinol_DH"/>
</dbReference>
<comment type="catalytic activity">
    <reaction evidence="4">
        <text>an aldehyde + NAD(+) + H2O = a carboxylate + NADH + 2 H(+)</text>
        <dbReference type="Rhea" id="RHEA:16185"/>
        <dbReference type="ChEBI" id="CHEBI:15377"/>
        <dbReference type="ChEBI" id="CHEBI:15378"/>
        <dbReference type="ChEBI" id="CHEBI:17478"/>
        <dbReference type="ChEBI" id="CHEBI:29067"/>
        <dbReference type="ChEBI" id="CHEBI:57540"/>
        <dbReference type="ChEBI" id="CHEBI:57945"/>
        <dbReference type="EC" id="1.2.1.3"/>
    </reaction>
</comment>
<dbReference type="InterPro" id="IPR016162">
    <property type="entry name" value="Ald_DH_N"/>
</dbReference>
<dbReference type="InterPro" id="IPR016160">
    <property type="entry name" value="Ald_DH_CS_CYS"/>
</dbReference>
<dbReference type="EMBL" id="CAFABA010000034">
    <property type="protein sequence ID" value="CAB4826570.1"/>
    <property type="molecule type" value="Genomic_DNA"/>
</dbReference>
<keyword evidence="2" id="KW-0560">Oxidoreductase</keyword>
<dbReference type="Gene3D" id="3.40.309.10">
    <property type="entry name" value="Aldehyde Dehydrogenase, Chain A, domain 2"/>
    <property type="match status" value="1"/>
</dbReference>
<evidence type="ECO:0000256" key="1">
    <source>
        <dbReference type="ARBA" id="ARBA00009986"/>
    </source>
</evidence>
<sequence length="497" mass="51885">MLRSAAQGDEVHTYDKFFIGGEWVEPAGSETLKVTSPTSQEIIGSVPVATAADMDRAVAAAQAAFAGEWSTWTPSQRADLLQRIADGITARQDDFTNLIVSEVGAPYYFSMFGQVLAASMVFGAFAQHTRVFPFEEQRPGSLGGTILVRREPVGVCAGIIPWNVPLFITALKVGPTIASGSTIVLKPAPETPLDANIFAEVLIDAGVPAGVVNIVAADREVGEHLVRHPAIDKVSFTGSTAAGRKIGAICGEMLKRCTLELGGKSAAIICDDANLAEAIPHVVGGGLMNNGQACVALTRVLAPRSRYDEIRDALAAAVAAQTVGDPSVPENMVGPLIAERQRDRVEGYIAKGKAEGASVVVGGGSRPDGIGPGWYVAPTLFADVDNSMTIAREEIFGPVLSLIAYDDLEDAIAIANDSDYGLAGAVYTADVAKGIGVARRVRTGTFAVNTMQGMDFNGPFGGFKTSGVGRELGPEGIHAYCEDKTISLPAGTEIPPG</sequence>
<protein>
    <recommendedName>
        <fullName evidence="3">aldehyde dehydrogenase (NAD(+))</fullName>
        <ecNumber evidence="3">1.2.1.3</ecNumber>
    </recommendedName>
</protein>
<dbReference type="CDD" id="cd07139">
    <property type="entry name" value="ALDH_AldA-Rv0768"/>
    <property type="match status" value="1"/>
</dbReference>
<dbReference type="SUPFAM" id="SSF53720">
    <property type="entry name" value="ALDH-like"/>
    <property type="match status" value="1"/>
</dbReference>
<organism evidence="6">
    <name type="scientific">freshwater metagenome</name>
    <dbReference type="NCBI Taxonomy" id="449393"/>
    <lineage>
        <taxon>unclassified sequences</taxon>
        <taxon>metagenomes</taxon>
        <taxon>ecological metagenomes</taxon>
    </lineage>
</organism>
<dbReference type="PROSITE" id="PS00687">
    <property type="entry name" value="ALDEHYDE_DEHYDR_GLU"/>
    <property type="match status" value="1"/>
</dbReference>
<evidence type="ECO:0000256" key="2">
    <source>
        <dbReference type="ARBA" id="ARBA00023002"/>
    </source>
</evidence>
<evidence type="ECO:0000256" key="4">
    <source>
        <dbReference type="ARBA" id="ARBA00049194"/>
    </source>
</evidence>
<evidence type="ECO:0000313" key="6">
    <source>
        <dbReference type="EMBL" id="CAB4826570.1"/>
    </source>
</evidence>
<evidence type="ECO:0000259" key="5">
    <source>
        <dbReference type="Pfam" id="PF00171"/>
    </source>
</evidence>
<dbReference type="Pfam" id="PF00171">
    <property type="entry name" value="Aldedh"/>
    <property type="match status" value="1"/>
</dbReference>
<feature type="domain" description="Aldehyde dehydrogenase" evidence="5">
    <location>
        <begin position="23"/>
        <end position="486"/>
    </location>
</feature>
<accession>A0A6J7A277</accession>
<dbReference type="GO" id="GO:0004029">
    <property type="term" value="F:aldehyde dehydrogenase (NAD+) activity"/>
    <property type="evidence" value="ECO:0007669"/>
    <property type="project" value="UniProtKB-EC"/>
</dbReference>
<dbReference type="Gene3D" id="3.40.605.10">
    <property type="entry name" value="Aldehyde Dehydrogenase, Chain A, domain 1"/>
    <property type="match status" value="1"/>
</dbReference>
<dbReference type="FunFam" id="3.40.309.10:FF:000009">
    <property type="entry name" value="Aldehyde dehydrogenase A"/>
    <property type="match status" value="1"/>
</dbReference>
<dbReference type="PANTHER" id="PTHR42804:SF1">
    <property type="entry name" value="ALDEHYDE DEHYDROGENASE-RELATED"/>
    <property type="match status" value="1"/>
</dbReference>
<comment type="similarity">
    <text evidence="1">Belongs to the aldehyde dehydrogenase family.</text>
</comment>
<dbReference type="EC" id="1.2.1.3" evidence="3"/>